<evidence type="ECO:0000313" key="8">
    <source>
        <dbReference type="EMBL" id="OHA56902.1"/>
    </source>
</evidence>
<dbReference type="EMBL" id="MHTG01000026">
    <property type="protein sequence ID" value="OHA56902.1"/>
    <property type="molecule type" value="Genomic_DNA"/>
</dbReference>
<evidence type="ECO:0000313" key="9">
    <source>
        <dbReference type="Proteomes" id="UP000176494"/>
    </source>
</evidence>
<dbReference type="AlphaFoldDB" id="A0A1G2QAA7"/>
<dbReference type="PANTHER" id="PTHR10286">
    <property type="entry name" value="INORGANIC PYROPHOSPHATASE"/>
    <property type="match status" value="1"/>
</dbReference>
<dbReference type="STRING" id="1802435.A2114_00335"/>
<dbReference type="FunFam" id="3.90.80.10:FF:000003">
    <property type="entry name" value="Inorganic pyrophosphatase"/>
    <property type="match status" value="1"/>
</dbReference>
<comment type="catalytic activity">
    <reaction evidence="6 7">
        <text>diphosphate + H2O = 2 phosphate + H(+)</text>
        <dbReference type="Rhea" id="RHEA:24576"/>
        <dbReference type="ChEBI" id="CHEBI:15377"/>
        <dbReference type="ChEBI" id="CHEBI:15378"/>
        <dbReference type="ChEBI" id="CHEBI:33019"/>
        <dbReference type="ChEBI" id="CHEBI:43474"/>
        <dbReference type="EC" id="3.6.1.1"/>
    </reaction>
</comment>
<dbReference type="Gene3D" id="3.90.80.10">
    <property type="entry name" value="Inorganic pyrophosphatase"/>
    <property type="match status" value="1"/>
</dbReference>
<feature type="binding site" evidence="7">
    <location>
        <position position="102"/>
    </location>
    <ligand>
        <name>Mg(2+)</name>
        <dbReference type="ChEBI" id="CHEBI:18420"/>
        <label>1</label>
    </ligand>
</feature>
<comment type="subcellular location">
    <subcellularLocation>
        <location evidence="7">Cytoplasm</location>
    </subcellularLocation>
</comment>
<dbReference type="SUPFAM" id="SSF50324">
    <property type="entry name" value="Inorganic pyrophosphatase"/>
    <property type="match status" value="1"/>
</dbReference>
<name>A0A1G2QAA7_9BACT</name>
<evidence type="ECO:0000256" key="4">
    <source>
        <dbReference type="ARBA" id="ARBA00022801"/>
    </source>
</evidence>
<feature type="binding site" evidence="7">
    <location>
        <position position="29"/>
    </location>
    <ligand>
        <name>substrate</name>
    </ligand>
</feature>
<comment type="subunit">
    <text evidence="7">Homohexamer.</text>
</comment>
<comment type="function">
    <text evidence="7">Catalyzes the hydrolysis of inorganic pyrophosphate (PPi) forming two phosphate ions.</text>
</comment>
<dbReference type="GO" id="GO:0005737">
    <property type="term" value="C:cytoplasm"/>
    <property type="evidence" value="ECO:0007669"/>
    <property type="project" value="UniProtKB-SubCell"/>
</dbReference>
<dbReference type="InterPro" id="IPR036649">
    <property type="entry name" value="Pyrophosphatase_sf"/>
</dbReference>
<protein>
    <recommendedName>
        <fullName evidence="7">Inorganic pyrophosphatase</fullName>
        <ecNumber evidence="7">3.6.1.1</ecNumber>
    </recommendedName>
    <alternativeName>
        <fullName evidence="7">Pyrophosphate phospho-hydrolase</fullName>
        <shortName evidence="7">PPase</shortName>
    </alternativeName>
</protein>
<feature type="binding site" evidence="7">
    <location>
        <position position="70"/>
    </location>
    <ligand>
        <name>Mg(2+)</name>
        <dbReference type="ChEBI" id="CHEBI:18420"/>
        <label>1</label>
    </ligand>
</feature>
<reference evidence="8 9" key="1">
    <citation type="journal article" date="2016" name="Nat. Commun.">
        <title>Thousands of microbial genomes shed light on interconnected biogeochemical processes in an aquifer system.</title>
        <authorList>
            <person name="Anantharaman K."/>
            <person name="Brown C.T."/>
            <person name="Hug L.A."/>
            <person name="Sharon I."/>
            <person name="Castelle C.J."/>
            <person name="Probst A.J."/>
            <person name="Thomas B.C."/>
            <person name="Singh A."/>
            <person name="Wilkins M.J."/>
            <person name="Karaoz U."/>
            <person name="Brodie E.L."/>
            <person name="Williams K.H."/>
            <person name="Hubbard S.S."/>
            <person name="Banfield J.F."/>
        </authorList>
    </citation>
    <scope>NUCLEOTIDE SEQUENCE [LARGE SCALE GENOMIC DNA]</scope>
</reference>
<dbReference type="PROSITE" id="PS00387">
    <property type="entry name" value="PPASE"/>
    <property type="match status" value="1"/>
</dbReference>
<comment type="similarity">
    <text evidence="7">Belongs to the PPase family.</text>
</comment>
<keyword evidence="4 7" id="KW-0378">Hydrolase</keyword>
<dbReference type="Proteomes" id="UP000176494">
    <property type="component" value="Unassembled WGS sequence"/>
</dbReference>
<feature type="binding site" evidence="7">
    <location>
        <position position="70"/>
    </location>
    <ligand>
        <name>Mg(2+)</name>
        <dbReference type="ChEBI" id="CHEBI:18420"/>
        <label>2</label>
    </ligand>
</feature>
<evidence type="ECO:0000256" key="7">
    <source>
        <dbReference type="HAMAP-Rule" id="MF_00209"/>
    </source>
</evidence>
<dbReference type="EC" id="3.6.1.1" evidence="7"/>
<evidence type="ECO:0000256" key="6">
    <source>
        <dbReference type="ARBA" id="ARBA00047820"/>
    </source>
</evidence>
<evidence type="ECO:0000256" key="5">
    <source>
        <dbReference type="ARBA" id="ARBA00022842"/>
    </source>
</evidence>
<keyword evidence="3 7" id="KW-0479">Metal-binding</keyword>
<feature type="binding site" evidence="7">
    <location>
        <position position="55"/>
    </location>
    <ligand>
        <name>substrate</name>
    </ligand>
</feature>
<dbReference type="GO" id="GO:0004427">
    <property type="term" value="F:inorganic diphosphate phosphatase activity"/>
    <property type="evidence" value="ECO:0007669"/>
    <property type="project" value="UniProtKB-UniRule"/>
</dbReference>
<evidence type="ECO:0000256" key="1">
    <source>
        <dbReference type="ARBA" id="ARBA00001946"/>
    </source>
</evidence>
<dbReference type="Pfam" id="PF00719">
    <property type="entry name" value="Pyrophosphatase"/>
    <property type="match status" value="1"/>
</dbReference>
<comment type="cofactor">
    <cofactor evidence="1 7">
        <name>Mg(2+)</name>
        <dbReference type="ChEBI" id="CHEBI:18420"/>
    </cofactor>
</comment>
<accession>A0A1G2QAA7</accession>
<dbReference type="HAMAP" id="MF_00209">
    <property type="entry name" value="Inorganic_PPase"/>
    <property type="match status" value="1"/>
</dbReference>
<feature type="binding site" evidence="7">
    <location>
        <position position="139"/>
    </location>
    <ligand>
        <name>substrate</name>
    </ligand>
</feature>
<keyword evidence="5 7" id="KW-0460">Magnesium</keyword>
<dbReference type="InterPro" id="IPR008162">
    <property type="entry name" value="Pyrophosphatase"/>
</dbReference>
<keyword evidence="2 7" id="KW-0963">Cytoplasm</keyword>
<organism evidence="8 9">
    <name type="scientific">Candidatus Vogelbacteria bacterium GWA1_51_14</name>
    <dbReference type="NCBI Taxonomy" id="1802435"/>
    <lineage>
        <taxon>Bacteria</taxon>
        <taxon>Candidatus Vogeliibacteriota</taxon>
    </lineage>
</organism>
<sequence length="176" mass="20254">MNNIWHRLSSGEPDKLNVIIEIPKMSRIKYELDKETGLIQVDRVLYSPMHYPTNYGFVPQTLWDDGDPLDVLVMSHEPFVPGCLVAARPIGVLQMTDDGDSDAKVLAVPIKDPRFNHINNLTDIDAHTLEEIRHFFKVYKDLQKKEVVVADWQNKDQAIVDINHSLDLYQEKFGNK</sequence>
<evidence type="ECO:0000256" key="2">
    <source>
        <dbReference type="ARBA" id="ARBA00022490"/>
    </source>
</evidence>
<gene>
    <name evidence="7" type="primary">ppa</name>
    <name evidence="8" type="ORF">A2114_00335</name>
</gene>
<evidence type="ECO:0000256" key="3">
    <source>
        <dbReference type="ARBA" id="ARBA00022723"/>
    </source>
</evidence>
<proteinExistence type="inferred from homology"/>
<dbReference type="GO" id="GO:0000287">
    <property type="term" value="F:magnesium ion binding"/>
    <property type="evidence" value="ECO:0007669"/>
    <property type="project" value="UniProtKB-UniRule"/>
</dbReference>
<feature type="binding site" evidence="7">
    <location>
        <position position="43"/>
    </location>
    <ligand>
        <name>substrate</name>
    </ligand>
</feature>
<comment type="caution">
    <text evidence="8">The sequence shown here is derived from an EMBL/GenBank/DDBJ whole genome shotgun (WGS) entry which is preliminary data.</text>
</comment>
<dbReference type="CDD" id="cd00412">
    <property type="entry name" value="pyrophosphatase"/>
    <property type="match status" value="1"/>
</dbReference>
<feature type="binding site" evidence="7">
    <location>
        <position position="65"/>
    </location>
    <ligand>
        <name>Mg(2+)</name>
        <dbReference type="ChEBI" id="CHEBI:18420"/>
        <label>1</label>
    </ligand>
</feature>
<dbReference type="GO" id="GO:0006796">
    <property type="term" value="P:phosphate-containing compound metabolic process"/>
    <property type="evidence" value="ECO:0007669"/>
    <property type="project" value="InterPro"/>
</dbReference>